<organism evidence="3 4">
    <name type="scientific">Trematosphaeria pertusa</name>
    <dbReference type="NCBI Taxonomy" id="390896"/>
    <lineage>
        <taxon>Eukaryota</taxon>
        <taxon>Fungi</taxon>
        <taxon>Dikarya</taxon>
        <taxon>Ascomycota</taxon>
        <taxon>Pezizomycotina</taxon>
        <taxon>Dothideomycetes</taxon>
        <taxon>Pleosporomycetidae</taxon>
        <taxon>Pleosporales</taxon>
        <taxon>Massarineae</taxon>
        <taxon>Trematosphaeriaceae</taxon>
        <taxon>Trematosphaeria</taxon>
    </lineage>
</organism>
<evidence type="ECO:0000256" key="2">
    <source>
        <dbReference type="SAM" id="SignalP"/>
    </source>
</evidence>
<feature type="chain" id="PRO_5025679570" evidence="2">
    <location>
        <begin position="27"/>
        <end position="276"/>
    </location>
</feature>
<dbReference type="GeneID" id="54573320"/>
<evidence type="ECO:0000313" key="4">
    <source>
        <dbReference type="Proteomes" id="UP000800094"/>
    </source>
</evidence>
<dbReference type="RefSeq" id="XP_033690161.1">
    <property type="nucleotide sequence ID" value="XM_033819990.1"/>
</dbReference>
<evidence type="ECO:0000256" key="1">
    <source>
        <dbReference type="SAM" id="MobiDB-lite"/>
    </source>
</evidence>
<accession>A0A6A6IYN0</accession>
<keyword evidence="2" id="KW-0732">Signal</keyword>
<protein>
    <submittedName>
        <fullName evidence="3">Uncharacterized protein</fullName>
    </submittedName>
</protein>
<reference evidence="3" key="1">
    <citation type="journal article" date="2020" name="Stud. Mycol.">
        <title>101 Dothideomycetes genomes: a test case for predicting lifestyles and emergence of pathogens.</title>
        <authorList>
            <person name="Haridas S."/>
            <person name="Albert R."/>
            <person name="Binder M."/>
            <person name="Bloem J."/>
            <person name="Labutti K."/>
            <person name="Salamov A."/>
            <person name="Andreopoulos B."/>
            <person name="Baker S."/>
            <person name="Barry K."/>
            <person name="Bills G."/>
            <person name="Bluhm B."/>
            <person name="Cannon C."/>
            <person name="Castanera R."/>
            <person name="Culley D."/>
            <person name="Daum C."/>
            <person name="Ezra D."/>
            <person name="Gonzalez J."/>
            <person name="Henrissat B."/>
            <person name="Kuo A."/>
            <person name="Liang C."/>
            <person name="Lipzen A."/>
            <person name="Lutzoni F."/>
            <person name="Magnuson J."/>
            <person name="Mondo S."/>
            <person name="Nolan M."/>
            <person name="Ohm R."/>
            <person name="Pangilinan J."/>
            <person name="Park H.-J."/>
            <person name="Ramirez L."/>
            <person name="Alfaro M."/>
            <person name="Sun H."/>
            <person name="Tritt A."/>
            <person name="Yoshinaga Y."/>
            <person name="Zwiers L.-H."/>
            <person name="Turgeon B."/>
            <person name="Goodwin S."/>
            <person name="Spatafora J."/>
            <person name="Crous P."/>
            <person name="Grigoriev I."/>
        </authorList>
    </citation>
    <scope>NUCLEOTIDE SEQUENCE</scope>
    <source>
        <strain evidence="3">CBS 122368</strain>
    </source>
</reference>
<proteinExistence type="predicted"/>
<evidence type="ECO:0000313" key="3">
    <source>
        <dbReference type="EMBL" id="KAF2255157.1"/>
    </source>
</evidence>
<dbReference type="AlphaFoldDB" id="A0A6A6IYN0"/>
<dbReference type="EMBL" id="ML987190">
    <property type="protein sequence ID" value="KAF2255157.1"/>
    <property type="molecule type" value="Genomic_DNA"/>
</dbReference>
<dbReference type="Proteomes" id="UP000800094">
    <property type="component" value="Unassembled WGS sequence"/>
</dbReference>
<feature type="region of interest" description="Disordered" evidence="1">
    <location>
        <begin position="176"/>
        <end position="232"/>
    </location>
</feature>
<gene>
    <name evidence="3" type="ORF">BU26DRAFT_151532</name>
</gene>
<feature type="signal peptide" evidence="2">
    <location>
        <begin position="1"/>
        <end position="26"/>
    </location>
</feature>
<keyword evidence="4" id="KW-1185">Reference proteome</keyword>
<feature type="compositionally biased region" description="Low complexity" evidence="1">
    <location>
        <begin position="204"/>
        <end position="228"/>
    </location>
</feature>
<name>A0A6A6IYN0_9PLEO</name>
<sequence>MVTVIPLVYNLVTISLSLLLSHPCHLFPCWERLIVFSRSVRLTLRRGGSGRSVQPAGHAVLKRASDGLAAAKPSDRDLPLLAHKTAVPDLLRSSPLLGSLKTTCILDLDFGGCEHASTTAARTTHHSSRTTPYDIRQRASKTAQLNAASTASADKNPNPDFGPCFFLTPIWHHSSPPYSHLQKQTQTKPNRSKWENRGSNPRKSFSFSSRSSASSSCSSSCSSQSSSRPGRCGKWQRRWWRRIRNPTAGGERAVQGGVERRGLEEEHWWTGRMTAG</sequence>